<dbReference type="GO" id="GO:0004803">
    <property type="term" value="F:transposase activity"/>
    <property type="evidence" value="ECO:0007669"/>
    <property type="project" value="InterPro"/>
</dbReference>
<dbReference type="Pfam" id="PF01609">
    <property type="entry name" value="DDE_Tnp_1"/>
    <property type="match status" value="1"/>
</dbReference>
<dbReference type="SUPFAM" id="SSF53098">
    <property type="entry name" value="Ribonuclease H-like"/>
    <property type="match status" value="1"/>
</dbReference>
<dbReference type="PANTHER" id="PTHR33258:SF1">
    <property type="entry name" value="TRANSPOSASE INSL FOR INSERTION SEQUENCE ELEMENT IS186A-RELATED"/>
    <property type="match status" value="1"/>
</dbReference>
<dbReference type="InterPro" id="IPR012337">
    <property type="entry name" value="RNaseH-like_sf"/>
</dbReference>
<dbReference type="AlphaFoldDB" id="A0A449I0D8"/>
<evidence type="ECO:0000313" key="3">
    <source>
        <dbReference type="Proteomes" id="UP000396835"/>
    </source>
</evidence>
<dbReference type="GO" id="GO:0003677">
    <property type="term" value="F:DNA binding"/>
    <property type="evidence" value="ECO:0007669"/>
    <property type="project" value="InterPro"/>
</dbReference>
<proteinExistence type="predicted"/>
<dbReference type="PANTHER" id="PTHR33258">
    <property type="entry name" value="TRANSPOSASE INSL FOR INSERTION SEQUENCE ELEMENT IS186A-RELATED"/>
    <property type="match status" value="1"/>
</dbReference>
<protein>
    <submittedName>
        <fullName evidence="2">Transposase</fullName>
    </submittedName>
</protein>
<dbReference type="Proteomes" id="UP000396835">
    <property type="component" value="Unassembled WGS sequence"/>
</dbReference>
<dbReference type="EMBL" id="CAACYH010000002">
    <property type="protein sequence ID" value="VFB12874.1"/>
    <property type="molecule type" value="Genomic_DNA"/>
</dbReference>
<evidence type="ECO:0000313" key="2">
    <source>
        <dbReference type="EMBL" id="VFB12874.1"/>
    </source>
</evidence>
<dbReference type="InterPro" id="IPR002559">
    <property type="entry name" value="Transposase_11"/>
</dbReference>
<organism evidence="2 3">
    <name type="scientific">Prevotella heparinolytica</name>
    <dbReference type="NCBI Taxonomy" id="28113"/>
    <lineage>
        <taxon>Bacteria</taxon>
        <taxon>Pseudomonadati</taxon>
        <taxon>Bacteroidota</taxon>
        <taxon>Bacteroidia</taxon>
        <taxon>Bacteroidales</taxon>
        <taxon>Bacteroidaceae</taxon>
        <taxon>Bacteroides</taxon>
    </lineage>
</organism>
<sequence>MSLLPNDFDMALETIVEIYRKRWLIESLFTQIKQNFPLRYFYGESANAIKIQVCATLIGNLLMTLLQRRLTRPWSFSGLATMVRIILMYYINMDTSFERPDEDLKLLLKQTSEEPLEEENLT</sequence>
<evidence type="ECO:0000259" key="1">
    <source>
        <dbReference type="Pfam" id="PF01609"/>
    </source>
</evidence>
<gene>
    <name evidence="2" type="ORF">NCTC7812_00385</name>
</gene>
<dbReference type="GO" id="GO:0006313">
    <property type="term" value="P:DNA transposition"/>
    <property type="evidence" value="ECO:0007669"/>
    <property type="project" value="InterPro"/>
</dbReference>
<feature type="domain" description="Transposase IS4-like" evidence="1">
    <location>
        <begin position="4"/>
        <end position="57"/>
    </location>
</feature>
<name>A0A449I0D8_9BACE</name>
<dbReference type="RefSeq" id="WP_262706837.1">
    <property type="nucleotide sequence ID" value="NZ_JBGZLT010000072.1"/>
</dbReference>
<reference evidence="2 3" key="1">
    <citation type="submission" date="2019-02" db="EMBL/GenBank/DDBJ databases">
        <authorList>
            <consortium name="Pathogen Informatics"/>
        </authorList>
    </citation>
    <scope>NUCLEOTIDE SEQUENCE [LARGE SCALE GENOMIC DNA]</scope>
    <source>
        <strain evidence="2 3">3012STDY7078512</strain>
    </source>
</reference>
<accession>A0A449I0D8</accession>